<dbReference type="Proteomes" id="UP001168380">
    <property type="component" value="Unassembled WGS sequence"/>
</dbReference>
<evidence type="ECO:0000313" key="2">
    <source>
        <dbReference type="EMBL" id="MDO3380637.1"/>
    </source>
</evidence>
<reference evidence="2" key="1">
    <citation type="submission" date="2023-07" db="EMBL/GenBank/DDBJ databases">
        <title>Gilvimarinus algae sp. nov., isolated from the surface of Kelp.</title>
        <authorList>
            <person name="Sun Y.Y."/>
            <person name="Gong Y."/>
            <person name="Du Z.J."/>
        </authorList>
    </citation>
    <scope>NUCLEOTIDE SEQUENCE</scope>
    <source>
        <strain evidence="2">SDUM040014</strain>
    </source>
</reference>
<gene>
    <name evidence="2" type="ORF">QWI16_00545</name>
</gene>
<name>A0ABT8TEB6_9GAMM</name>
<protein>
    <recommendedName>
        <fullName evidence="4">DUF4845 domain-containing protein</fullName>
    </recommendedName>
</protein>
<keyword evidence="1" id="KW-0812">Transmembrane</keyword>
<keyword evidence="3" id="KW-1185">Reference proteome</keyword>
<evidence type="ECO:0000256" key="1">
    <source>
        <dbReference type="SAM" id="Phobius"/>
    </source>
</evidence>
<feature type="transmembrane region" description="Helical" evidence="1">
    <location>
        <begin position="7"/>
        <end position="31"/>
    </location>
</feature>
<keyword evidence="1" id="KW-0472">Membrane</keyword>
<evidence type="ECO:0008006" key="4">
    <source>
        <dbReference type="Google" id="ProtNLM"/>
    </source>
</evidence>
<dbReference type="RefSeq" id="WP_302710761.1">
    <property type="nucleotide sequence ID" value="NZ_JAULRT010000027.1"/>
</dbReference>
<comment type="caution">
    <text evidence="2">The sequence shown here is derived from an EMBL/GenBank/DDBJ whole genome shotgun (WGS) entry which is preliminary data.</text>
</comment>
<dbReference type="EMBL" id="JAULRT010000027">
    <property type="protein sequence ID" value="MDO3380637.1"/>
    <property type="molecule type" value="Genomic_DNA"/>
</dbReference>
<proteinExistence type="predicted"/>
<organism evidence="2 3">
    <name type="scientific">Gilvimarinus algae</name>
    <dbReference type="NCBI Taxonomy" id="3058037"/>
    <lineage>
        <taxon>Bacteria</taxon>
        <taxon>Pseudomonadati</taxon>
        <taxon>Pseudomonadota</taxon>
        <taxon>Gammaproteobacteria</taxon>
        <taxon>Cellvibrionales</taxon>
        <taxon>Cellvibrionaceae</taxon>
        <taxon>Gilvimarinus</taxon>
    </lineage>
</organism>
<keyword evidence="1" id="KW-1133">Transmembrane helix</keyword>
<evidence type="ECO:0000313" key="3">
    <source>
        <dbReference type="Proteomes" id="UP001168380"/>
    </source>
</evidence>
<sequence>MSRKTPLGQLIVFILIAAGIIVLSIGSTLYFTGVPMGEFGQKMGEAIGLNYKHATMTDAQLVCKEHMQRKFSGRIRVLHVDSRSSRRDDEEGLFKIFIEADIYADSDRVGPTRELFVSCFVYAQSGKIERFQFAGDSEEQIGPDGEEATNYFGL</sequence>
<accession>A0ABT8TEB6</accession>